<dbReference type="HOGENOM" id="CLU_044646_1_0_1"/>
<dbReference type="STRING" id="7222.B4J4N4"/>
<dbReference type="GO" id="GO:0010526">
    <property type="term" value="P:transposable element silencing"/>
    <property type="evidence" value="ECO:0007669"/>
    <property type="project" value="EnsemblMetazoa"/>
</dbReference>
<comment type="cofactor">
    <cofactor evidence="1">
        <name>Mg(2+)</name>
        <dbReference type="ChEBI" id="CHEBI:18420"/>
    </cofactor>
</comment>
<dbReference type="InParanoid" id="B4J4N4"/>
<evidence type="ECO:0000313" key="15">
    <source>
        <dbReference type="Proteomes" id="UP000001070"/>
    </source>
</evidence>
<evidence type="ECO:0000256" key="11">
    <source>
        <dbReference type="ARBA" id="ARBA00035025"/>
    </source>
</evidence>
<evidence type="ECO:0000256" key="8">
    <source>
        <dbReference type="ARBA" id="ARBA00022842"/>
    </source>
</evidence>
<dbReference type="AlphaFoldDB" id="B4J4N4"/>
<proteinExistence type="inferred from homology"/>
<dbReference type="InterPro" id="IPR026610">
    <property type="entry name" value="Hen1"/>
</dbReference>
<dbReference type="OrthoDB" id="2154311at2759"/>
<dbReference type="SUPFAM" id="SSF53335">
    <property type="entry name" value="S-adenosyl-L-methionine-dependent methyltransferases"/>
    <property type="match status" value="1"/>
</dbReference>
<keyword evidence="8" id="KW-0460">Magnesium</keyword>
<keyword evidence="15" id="KW-1185">Reference proteome</keyword>
<dbReference type="SMR" id="B4J4N4"/>
<dbReference type="InterPro" id="IPR029063">
    <property type="entry name" value="SAM-dependent_MTases_sf"/>
</dbReference>
<evidence type="ECO:0000256" key="7">
    <source>
        <dbReference type="ARBA" id="ARBA00022723"/>
    </source>
</evidence>
<dbReference type="PANTHER" id="PTHR21404">
    <property type="entry name" value="HEN1"/>
    <property type="match status" value="1"/>
</dbReference>
<dbReference type="Gene3D" id="3.40.50.150">
    <property type="entry name" value="Vaccinia Virus protein VP39"/>
    <property type="match status" value="1"/>
</dbReference>
<dbReference type="GO" id="GO:0034587">
    <property type="term" value="P:piRNA processing"/>
    <property type="evidence" value="ECO:0007669"/>
    <property type="project" value="EnsemblMetazoa"/>
</dbReference>
<dbReference type="GO" id="GO:0005737">
    <property type="term" value="C:cytoplasm"/>
    <property type="evidence" value="ECO:0007669"/>
    <property type="project" value="TreeGrafter"/>
</dbReference>
<comment type="catalytic activity">
    <reaction evidence="12">
        <text>small RNA 3'-end nucleotide + S-adenosyl-L-methionine = small RNA 3'-end 2'-O-methylnucleotide + S-adenosyl-L-homocysteine + H(+)</text>
        <dbReference type="Rhea" id="RHEA:37887"/>
        <dbReference type="Rhea" id="RHEA-COMP:10415"/>
        <dbReference type="Rhea" id="RHEA-COMP:10416"/>
        <dbReference type="ChEBI" id="CHEBI:15378"/>
        <dbReference type="ChEBI" id="CHEBI:57856"/>
        <dbReference type="ChEBI" id="CHEBI:59789"/>
        <dbReference type="ChEBI" id="CHEBI:74896"/>
        <dbReference type="ChEBI" id="CHEBI:74898"/>
        <dbReference type="EC" id="2.1.1.386"/>
    </reaction>
</comment>
<organism evidence="15">
    <name type="scientific">Drosophila grimshawi</name>
    <name type="common">Hawaiian fruit fly</name>
    <name type="synonym">Idiomyia grimshawi</name>
    <dbReference type="NCBI Taxonomy" id="7222"/>
    <lineage>
        <taxon>Eukaryota</taxon>
        <taxon>Metazoa</taxon>
        <taxon>Ecdysozoa</taxon>
        <taxon>Arthropoda</taxon>
        <taxon>Hexapoda</taxon>
        <taxon>Insecta</taxon>
        <taxon>Pterygota</taxon>
        <taxon>Neoptera</taxon>
        <taxon>Endopterygota</taxon>
        <taxon>Diptera</taxon>
        <taxon>Brachycera</taxon>
        <taxon>Muscomorpha</taxon>
        <taxon>Ephydroidea</taxon>
        <taxon>Drosophilidae</taxon>
        <taxon>Drosophila</taxon>
        <taxon>Hawaiian Drosophila</taxon>
    </lineage>
</organism>
<evidence type="ECO:0000256" key="1">
    <source>
        <dbReference type="ARBA" id="ARBA00001946"/>
    </source>
</evidence>
<dbReference type="GO" id="GO:0030422">
    <property type="term" value="P:siRNA processing"/>
    <property type="evidence" value="ECO:0007669"/>
    <property type="project" value="EnsemblMetazoa"/>
</dbReference>
<keyword evidence="5" id="KW-0808">Transferase</keyword>
<keyword evidence="7" id="KW-0479">Metal-binding</keyword>
<dbReference type="Proteomes" id="UP000001070">
    <property type="component" value="Unassembled WGS sequence"/>
</dbReference>
<dbReference type="GO" id="GO:0003723">
    <property type="term" value="F:RNA binding"/>
    <property type="evidence" value="ECO:0007669"/>
    <property type="project" value="UniProtKB-KW"/>
</dbReference>
<evidence type="ECO:0000256" key="3">
    <source>
        <dbReference type="ARBA" id="ARBA00021330"/>
    </source>
</evidence>
<dbReference type="OMA" id="YEQRYCA"/>
<dbReference type="GO" id="GO:0090486">
    <property type="term" value="F:small RNA 2'-O-methyltransferase activity"/>
    <property type="evidence" value="ECO:0007669"/>
    <property type="project" value="UniProtKB-EC"/>
</dbReference>
<name>B4J4N4_DROGR</name>
<evidence type="ECO:0000313" key="14">
    <source>
        <dbReference type="EMBL" id="EDW02739.1"/>
    </source>
</evidence>
<dbReference type="KEGG" id="dgr:6559433"/>
<dbReference type="GO" id="GO:0046872">
    <property type="term" value="F:metal ion binding"/>
    <property type="evidence" value="ECO:0007669"/>
    <property type="project" value="UniProtKB-KW"/>
</dbReference>
<keyword evidence="9" id="KW-0694">RNA-binding</keyword>
<dbReference type="PhylomeDB" id="B4J4N4"/>
<dbReference type="eggNOG" id="KOG1045">
    <property type="taxonomic scope" value="Eukaryota"/>
</dbReference>
<keyword evidence="10" id="KW-0943">RNA-mediated gene silencing</keyword>
<evidence type="ECO:0000256" key="9">
    <source>
        <dbReference type="ARBA" id="ARBA00022884"/>
    </source>
</evidence>
<comment type="similarity">
    <text evidence="2">Belongs to the methyltransferase superfamily. HEN1 family.</text>
</comment>
<evidence type="ECO:0000256" key="4">
    <source>
        <dbReference type="ARBA" id="ARBA00022603"/>
    </source>
</evidence>
<accession>B4J4N4</accession>
<protein>
    <recommendedName>
        <fullName evidence="3">Small RNA 2'-O-methyltransferase</fullName>
        <ecNumber evidence="11">2.1.1.386</ecNumber>
    </recommendedName>
</protein>
<dbReference type="EMBL" id="CH916367">
    <property type="protein sequence ID" value="EDW02739.1"/>
    <property type="molecule type" value="Genomic_DNA"/>
</dbReference>
<dbReference type="FunCoup" id="B4J4N4">
    <property type="interactions" value="743"/>
</dbReference>
<dbReference type="EC" id="2.1.1.386" evidence="11"/>
<evidence type="ECO:0000256" key="6">
    <source>
        <dbReference type="ARBA" id="ARBA00022691"/>
    </source>
</evidence>
<evidence type="ECO:0000256" key="5">
    <source>
        <dbReference type="ARBA" id="ARBA00022679"/>
    </source>
</evidence>
<dbReference type="FunFam" id="3.40.50.150:FF:000124">
    <property type="entry name" value="HEN methyltransferase 1"/>
    <property type="match status" value="1"/>
</dbReference>
<keyword evidence="6" id="KW-0949">S-adenosyl-L-methionine</keyword>
<feature type="region of interest" description="Disordered" evidence="13">
    <location>
        <begin position="350"/>
        <end position="384"/>
    </location>
</feature>
<reference evidence="14 15" key="1">
    <citation type="journal article" date="2007" name="Nature">
        <title>Evolution of genes and genomes on the Drosophila phylogeny.</title>
        <authorList>
            <consortium name="Drosophila 12 Genomes Consortium"/>
            <person name="Clark A.G."/>
            <person name="Eisen M.B."/>
            <person name="Smith D.R."/>
            <person name="Bergman C.M."/>
            <person name="Oliver B."/>
            <person name="Markow T.A."/>
            <person name="Kaufman T.C."/>
            <person name="Kellis M."/>
            <person name="Gelbart W."/>
            <person name="Iyer V.N."/>
            <person name="Pollard D.A."/>
            <person name="Sackton T.B."/>
            <person name="Larracuente A.M."/>
            <person name="Singh N.D."/>
            <person name="Abad J.P."/>
            <person name="Abt D.N."/>
            <person name="Adryan B."/>
            <person name="Aguade M."/>
            <person name="Akashi H."/>
            <person name="Anderson W.W."/>
            <person name="Aquadro C.F."/>
            <person name="Ardell D.H."/>
            <person name="Arguello R."/>
            <person name="Artieri C.G."/>
            <person name="Barbash D.A."/>
            <person name="Barker D."/>
            <person name="Barsanti P."/>
            <person name="Batterham P."/>
            <person name="Batzoglou S."/>
            <person name="Begun D."/>
            <person name="Bhutkar A."/>
            <person name="Blanco E."/>
            <person name="Bosak S.A."/>
            <person name="Bradley R.K."/>
            <person name="Brand A.D."/>
            <person name="Brent M.R."/>
            <person name="Brooks A.N."/>
            <person name="Brown R.H."/>
            <person name="Butlin R.K."/>
            <person name="Caggese C."/>
            <person name="Calvi B.R."/>
            <person name="Bernardo de Carvalho A."/>
            <person name="Caspi A."/>
            <person name="Castrezana S."/>
            <person name="Celniker S.E."/>
            <person name="Chang J.L."/>
            <person name="Chapple C."/>
            <person name="Chatterji S."/>
            <person name="Chinwalla A."/>
            <person name="Civetta A."/>
            <person name="Clifton S.W."/>
            <person name="Comeron J.M."/>
            <person name="Costello J.C."/>
            <person name="Coyne J.A."/>
            <person name="Daub J."/>
            <person name="David R.G."/>
            <person name="Delcher A.L."/>
            <person name="Delehaunty K."/>
            <person name="Do C.B."/>
            <person name="Ebling H."/>
            <person name="Edwards K."/>
            <person name="Eickbush T."/>
            <person name="Evans J.D."/>
            <person name="Filipski A."/>
            <person name="Findeiss S."/>
            <person name="Freyhult E."/>
            <person name="Fulton L."/>
            <person name="Fulton R."/>
            <person name="Garcia A.C."/>
            <person name="Gardiner A."/>
            <person name="Garfield D.A."/>
            <person name="Garvin B.E."/>
            <person name="Gibson G."/>
            <person name="Gilbert D."/>
            <person name="Gnerre S."/>
            <person name="Godfrey J."/>
            <person name="Good R."/>
            <person name="Gotea V."/>
            <person name="Gravely B."/>
            <person name="Greenberg A.J."/>
            <person name="Griffiths-Jones S."/>
            <person name="Gross S."/>
            <person name="Guigo R."/>
            <person name="Gustafson E.A."/>
            <person name="Haerty W."/>
            <person name="Hahn M.W."/>
            <person name="Halligan D.L."/>
            <person name="Halpern A.L."/>
            <person name="Halter G.M."/>
            <person name="Han M.V."/>
            <person name="Heger A."/>
            <person name="Hillier L."/>
            <person name="Hinrichs A.S."/>
            <person name="Holmes I."/>
            <person name="Hoskins R.A."/>
            <person name="Hubisz M.J."/>
            <person name="Hultmark D."/>
            <person name="Huntley M.A."/>
            <person name="Jaffe D.B."/>
            <person name="Jagadeeshan S."/>
            <person name="Jeck W.R."/>
            <person name="Johnson J."/>
            <person name="Jones C.D."/>
            <person name="Jordan W.C."/>
            <person name="Karpen G.H."/>
            <person name="Kataoka E."/>
            <person name="Keightley P.D."/>
            <person name="Kheradpour P."/>
            <person name="Kirkness E.F."/>
            <person name="Koerich L.B."/>
            <person name="Kristiansen K."/>
            <person name="Kudrna D."/>
            <person name="Kulathinal R.J."/>
            <person name="Kumar S."/>
            <person name="Kwok R."/>
            <person name="Lander E."/>
            <person name="Langley C.H."/>
            <person name="Lapoint R."/>
            <person name="Lazzaro B.P."/>
            <person name="Lee S.J."/>
            <person name="Levesque L."/>
            <person name="Li R."/>
            <person name="Lin C.F."/>
            <person name="Lin M.F."/>
            <person name="Lindblad-Toh K."/>
            <person name="Llopart A."/>
            <person name="Long M."/>
            <person name="Low L."/>
            <person name="Lozovsky E."/>
            <person name="Lu J."/>
            <person name="Luo M."/>
            <person name="Machado C.A."/>
            <person name="Makalowski W."/>
            <person name="Marzo M."/>
            <person name="Matsuda M."/>
            <person name="Matzkin L."/>
            <person name="McAllister B."/>
            <person name="McBride C.S."/>
            <person name="McKernan B."/>
            <person name="McKernan K."/>
            <person name="Mendez-Lago M."/>
            <person name="Minx P."/>
            <person name="Mollenhauer M.U."/>
            <person name="Montooth K."/>
            <person name="Mount S.M."/>
            <person name="Mu X."/>
            <person name="Myers E."/>
            <person name="Negre B."/>
            <person name="Newfeld S."/>
            <person name="Nielsen R."/>
            <person name="Noor M.A."/>
            <person name="O'Grady P."/>
            <person name="Pachter L."/>
            <person name="Papaceit M."/>
            <person name="Parisi M.J."/>
            <person name="Parisi M."/>
            <person name="Parts L."/>
            <person name="Pedersen J.S."/>
            <person name="Pesole G."/>
            <person name="Phillippy A.M."/>
            <person name="Ponting C.P."/>
            <person name="Pop M."/>
            <person name="Porcelli D."/>
            <person name="Powell J.R."/>
            <person name="Prohaska S."/>
            <person name="Pruitt K."/>
            <person name="Puig M."/>
            <person name="Quesneville H."/>
            <person name="Ram K.R."/>
            <person name="Rand D."/>
            <person name="Rasmussen M.D."/>
            <person name="Reed L.K."/>
            <person name="Reenan R."/>
            <person name="Reily A."/>
            <person name="Remington K.A."/>
            <person name="Rieger T.T."/>
            <person name="Ritchie M.G."/>
            <person name="Robin C."/>
            <person name="Rogers Y.H."/>
            <person name="Rohde C."/>
            <person name="Rozas J."/>
            <person name="Rubenfield M.J."/>
            <person name="Ruiz A."/>
            <person name="Russo S."/>
            <person name="Salzberg S.L."/>
            <person name="Sanchez-Gracia A."/>
            <person name="Saranga D.J."/>
            <person name="Sato H."/>
            <person name="Schaeffer S.W."/>
            <person name="Schatz M.C."/>
            <person name="Schlenke T."/>
            <person name="Schwartz R."/>
            <person name="Segarra C."/>
            <person name="Singh R.S."/>
            <person name="Sirot L."/>
            <person name="Sirota M."/>
            <person name="Sisneros N.B."/>
            <person name="Smith C.D."/>
            <person name="Smith T.F."/>
            <person name="Spieth J."/>
            <person name="Stage D.E."/>
            <person name="Stark A."/>
            <person name="Stephan W."/>
            <person name="Strausberg R.L."/>
            <person name="Strempel S."/>
            <person name="Sturgill D."/>
            <person name="Sutton G."/>
            <person name="Sutton G.G."/>
            <person name="Tao W."/>
            <person name="Teichmann S."/>
            <person name="Tobari Y.N."/>
            <person name="Tomimura Y."/>
            <person name="Tsolas J.M."/>
            <person name="Valente V.L."/>
            <person name="Venter E."/>
            <person name="Venter J.C."/>
            <person name="Vicario S."/>
            <person name="Vieira F.G."/>
            <person name="Vilella A.J."/>
            <person name="Villasante A."/>
            <person name="Walenz B."/>
            <person name="Wang J."/>
            <person name="Wasserman M."/>
            <person name="Watts T."/>
            <person name="Wilson D."/>
            <person name="Wilson R.K."/>
            <person name="Wing R.A."/>
            <person name="Wolfner M.F."/>
            <person name="Wong A."/>
            <person name="Wong G.K."/>
            <person name="Wu C.I."/>
            <person name="Wu G."/>
            <person name="Yamamoto D."/>
            <person name="Yang H.P."/>
            <person name="Yang S.P."/>
            <person name="Yorke J.A."/>
            <person name="Yoshida K."/>
            <person name="Zdobnov E."/>
            <person name="Zhang P."/>
            <person name="Zhang Y."/>
            <person name="Zimin A.V."/>
            <person name="Baldwin J."/>
            <person name="Abdouelleil A."/>
            <person name="Abdulkadir J."/>
            <person name="Abebe A."/>
            <person name="Abera B."/>
            <person name="Abreu J."/>
            <person name="Acer S.C."/>
            <person name="Aftuck L."/>
            <person name="Alexander A."/>
            <person name="An P."/>
            <person name="Anderson E."/>
            <person name="Anderson S."/>
            <person name="Arachi H."/>
            <person name="Azer M."/>
            <person name="Bachantsang P."/>
            <person name="Barry A."/>
            <person name="Bayul T."/>
            <person name="Berlin A."/>
            <person name="Bessette D."/>
            <person name="Bloom T."/>
            <person name="Blye J."/>
            <person name="Boguslavskiy L."/>
            <person name="Bonnet C."/>
            <person name="Boukhgalter B."/>
            <person name="Bourzgui I."/>
            <person name="Brown A."/>
            <person name="Cahill P."/>
            <person name="Channer S."/>
            <person name="Cheshatsang Y."/>
            <person name="Chuda L."/>
            <person name="Citroen M."/>
            <person name="Collymore A."/>
            <person name="Cooke P."/>
            <person name="Costello M."/>
            <person name="D'Aco K."/>
            <person name="Daza R."/>
            <person name="De Haan G."/>
            <person name="DeGray S."/>
            <person name="DeMaso C."/>
            <person name="Dhargay N."/>
            <person name="Dooley K."/>
            <person name="Dooley E."/>
            <person name="Doricent M."/>
            <person name="Dorje P."/>
            <person name="Dorjee K."/>
            <person name="Dupes A."/>
            <person name="Elong R."/>
            <person name="Falk J."/>
            <person name="Farina A."/>
            <person name="Faro S."/>
            <person name="Ferguson D."/>
            <person name="Fisher S."/>
            <person name="Foley C.D."/>
            <person name="Franke A."/>
            <person name="Friedrich D."/>
            <person name="Gadbois L."/>
            <person name="Gearin G."/>
            <person name="Gearin C.R."/>
            <person name="Giannoukos G."/>
            <person name="Goode T."/>
            <person name="Graham J."/>
            <person name="Grandbois E."/>
            <person name="Grewal S."/>
            <person name="Gyaltsen K."/>
            <person name="Hafez N."/>
            <person name="Hagos B."/>
            <person name="Hall J."/>
            <person name="Henson C."/>
            <person name="Hollinger A."/>
            <person name="Honan T."/>
            <person name="Huard M.D."/>
            <person name="Hughes L."/>
            <person name="Hurhula B."/>
            <person name="Husby M.E."/>
            <person name="Kamat A."/>
            <person name="Kanga B."/>
            <person name="Kashin S."/>
            <person name="Khazanovich D."/>
            <person name="Kisner P."/>
            <person name="Lance K."/>
            <person name="Lara M."/>
            <person name="Lee W."/>
            <person name="Lennon N."/>
            <person name="Letendre F."/>
            <person name="LeVine R."/>
            <person name="Lipovsky A."/>
            <person name="Liu X."/>
            <person name="Liu J."/>
            <person name="Liu S."/>
            <person name="Lokyitsang T."/>
            <person name="Lokyitsang Y."/>
            <person name="Lubonja R."/>
            <person name="Lui A."/>
            <person name="MacDonald P."/>
            <person name="Magnisalis V."/>
            <person name="Maru K."/>
            <person name="Matthews C."/>
            <person name="McCusker W."/>
            <person name="McDonough S."/>
            <person name="Mehta T."/>
            <person name="Meldrim J."/>
            <person name="Meneus L."/>
            <person name="Mihai O."/>
            <person name="Mihalev A."/>
            <person name="Mihova T."/>
            <person name="Mittelman R."/>
            <person name="Mlenga V."/>
            <person name="Montmayeur A."/>
            <person name="Mulrain L."/>
            <person name="Navidi A."/>
            <person name="Naylor J."/>
            <person name="Negash T."/>
            <person name="Nguyen T."/>
            <person name="Nguyen N."/>
            <person name="Nicol R."/>
            <person name="Norbu C."/>
            <person name="Norbu N."/>
            <person name="Novod N."/>
            <person name="O'Neill B."/>
            <person name="Osman S."/>
            <person name="Markiewicz E."/>
            <person name="Oyono O.L."/>
            <person name="Patti C."/>
            <person name="Phunkhang P."/>
            <person name="Pierre F."/>
            <person name="Priest M."/>
            <person name="Raghuraman S."/>
            <person name="Rege F."/>
            <person name="Reyes R."/>
            <person name="Rise C."/>
            <person name="Rogov P."/>
            <person name="Ross K."/>
            <person name="Ryan E."/>
            <person name="Settipalli S."/>
            <person name="Shea T."/>
            <person name="Sherpa N."/>
            <person name="Shi L."/>
            <person name="Shih D."/>
            <person name="Sparrow T."/>
            <person name="Spaulding J."/>
            <person name="Stalker J."/>
            <person name="Stange-Thomann N."/>
            <person name="Stavropoulos S."/>
            <person name="Stone C."/>
            <person name="Strader C."/>
            <person name="Tesfaye S."/>
            <person name="Thomson T."/>
            <person name="Thoulutsang Y."/>
            <person name="Thoulutsang D."/>
            <person name="Topham K."/>
            <person name="Topping I."/>
            <person name="Tsamla T."/>
            <person name="Vassiliev H."/>
            <person name="Vo A."/>
            <person name="Wangchuk T."/>
            <person name="Wangdi T."/>
            <person name="Weiand M."/>
            <person name="Wilkinson J."/>
            <person name="Wilson A."/>
            <person name="Yadav S."/>
            <person name="Young G."/>
            <person name="Yu Q."/>
            <person name="Zembek L."/>
            <person name="Zhong D."/>
            <person name="Zimmer A."/>
            <person name="Zwirko Z."/>
            <person name="Jaffe D.B."/>
            <person name="Alvarez P."/>
            <person name="Brockman W."/>
            <person name="Butler J."/>
            <person name="Chin C."/>
            <person name="Gnerre S."/>
            <person name="Grabherr M."/>
            <person name="Kleber M."/>
            <person name="Mauceli E."/>
            <person name="MacCallum I."/>
        </authorList>
    </citation>
    <scope>NUCLEOTIDE SEQUENCE [LARGE SCALE GENOMIC DNA]</scope>
    <source>
        <strain evidence="15">Tucson 15287-2541.00</strain>
    </source>
</reference>
<evidence type="ECO:0000256" key="13">
    <source>
        <dbReference type="SAM" id="MobiDB-lite"/>
    </source>
</evidence>
<sequence length="384" mass="44535">MFEYTMPCGGFKTLTTMTDTTIKFDSPVYEQRYCAAIQILEDPRWAHEIKKVTEFGCAEMRLFQLMRRIENIEHVLQVDIDHELLRTYLSRINPLCSDYLRQRQSPLHVEVLQGSVADSAVELRNTDAVIALELIEHVYDDVLSKIPINIFGFMQPKIVIFSTPNSDFNIIFTRLKSLLSNGFRHHDHKFEWTREEFKNWCLGITEKYPNYMFSVLGVGEPPAGLESVGHVSQIALFVRKDMLGMPLMEPLTLKPLPVGESPYKILHAVDFPFYKDTRSLEEKIWVEVQSELHSCTLNEANYDDEKCAYKMSIALLLKRLEHMGATRNILDQLLAEHKKQIENDFVLIEEEENDSNNSESNIFAEEEDNSIKPVCETEEENWDT</sequence>
<dbReference type="PANTHER" id="PTHR21404:SF3">
    <property type="entry name" value="SMALL RNA 2'-O-METHYLTRANSFERASE"/>
    <property type="match status" value="1"/>
</dbReference>
<gene>
    <name evidence="14" type="primary">Dgri\GH19715</name>
    <name evidence="14" type="ORF">Dgri_GH19715</name>
</gene>
<dbReference type="GO" id="GO:0001510">
    <property type="term" value="P:RNA methylation"/>
    <property type="evidence" value="ECO:0007669"/>
    <property type="project" value="EnsemblMetazoa"/>
</dbReference>
<dbReference type="GO" id="GO:0005634">
    <property type="term" value="C:nucleus"/>
    <property type="evidence" value="ECO:0007669"/>
    <property type="project" value="TreeGrafter"/>
</dbReference>
<keyword evidence="4" id="KW-0489">Methyltransferase</keyword>
<evidence type="ECO:0000256" key="10">
    <source>
        <dbReference type="ARBA" id="ARBA00023158"/>
    </source>
</evidence>
<evidence type="ECO:0000256" key="2">
    <source>
        <dbReference type="ARBA" id="ARBA00009026"/>
    </source>
</evidence>
<evidence type="ECO:0000256" key="12">
    <source>
        <dbReference type="ARBA" id="ARBA00048418"/>
    </source>
</evidence>